<protein>
    <recommendedName>
        <fullName evidence="3">Alpha/beta hydrolase</fullName>
    </recommendedName>
</protein>
<organism evidence="1 2">
    <name type="scientific">Paenibacillus macquariensis</name>
    <dbReference type="NCBI Taxonomy" id="948756"/>
    <lineage>
        <taxon>Bacteria</taxon>
        <taxon>Bacillati</taxon>
        <taxon>Bacillota</taxon>
        <taxon>Bacilli</taxon>
        <taxon>Bacillales</taxon>
        <taxon>Paenibacillaceae</taxon>
        <taxon>Paenibacillus</taxon>
    </lineage>
</organism>
<reference evidence="1 2" key="1">
    <citation type="submission" date="2017-01" db="EMBL/GenBank/DDBJ databases">
        <authorList>
            <person name="Varghese N."/>
            <person name="Submissions S."/>
        </authorList>
    </citation>
    <scope>NUCLEOTIDE SEQUENCE [LARGE SCALE GENOMIC DNA]</scope>
    <source>
        <strain evidence="1 2">ATCC 23464</strain>
    </source>
</reference>
<gene>
    <name evidence="1" type="ORF">SAMN05421578_1205</name>
</gene>
<proteinExistence type="predicted"/>
<evidence type="ECO:0008006" key="3">
    <source>
        <dbReference type="Google" id="ProtNLM"/>
    </source>
</evidence>
<dbReference type="EMBL" id="FTNK01000020">
    <property type="protein sequence ID" value="SIR57873.1"/>
    <property type="molecule type" value="Genomic_DNA"/>
</dbReference>
<name>A0ABY1KBW5_9BACL</name>
<sequence>MPNEKILEIDQKLQGDFQRLSNSSKQRIAERSGHYIHHAEPEIVIDEIVIMLNQQG</sequence>
<dbReference type="Proteomes" id="UP000186666">
    <property type="component" value="Unassembled WGS sequence"/>
</dbReference>
<keyword evidence="2" id="KW-1185">Reference proteome</keyword>
<accession>A0ABY1KBW5</accession>
<evidence type="ECO:0000313" key="1">
    <source>
        <dbReference type="EMBL" id="SIR57873.1"/>
    </source>
</evidence>
<comment type="caution">
    <text evidence="1">The sequence shown here is derived from an EMBL/GenBank/DDBJ whole genome shotgun (WGS) entry which is preliminary data.</text>
</comment>
<evidence type="ECO:0000313" key="2">
    <source>
        <dbReference type="Proteomes" id="UP000186666"/>
    </source>
</evidence>